<organism evidence="6 7">
    <name type="scientific">Edaphosphingomonas laterariae</name>
    <dbReference type="NCBI Taxonomy" id="861865"/>
    <lineage>
        <taxon>Bacteria</taxon>
        <taxon>Pseudomonadati</taxon>
        <taxon>Pseudomonadota</taxon>
        <taxon>Alphaproteobacteria</taxon>
        <taxon>Sphingomonadales</taxon>
        <taxon>Rhizorhabdaceae</taxon>
        <taxon>Edaphosphingomonas</taxon>
    </lineage>
</organism>
<dbReference type="Gene3D" id="3.40.50.10420">
    <property type="entry name" value="NagB/RpiA/CoA transferase-like"/>
    <property type="match status" value="1"/>
</dbReference>
<dbReference type="NCBIfam" id="TIGR02727">
    <property type="entry name" value="MTHFS_bact"/>
    <property type="match status" value="1"/>
</dbReference>
<dbReference type="GO" id="GO:0030272">
    <property type="term" value="F:5-formyltetrahydrofolate cyclo-ligase activity"/>
    <property type="evidence" value="ECO:0007669"/>
    <property type="project" value="UniProtKB-EC"/>
</dbReference>
<dbReference type="EMBL" id="FZOS01000005">
    <property type="protein sequence ID" value="SNS37170.1"/>
    <property type="molecule type" value="Genomic_DNA"/>
</dbReference>
<evidence type="ECO:0000313" key="6">
    <source>
        <dbReference type="EMBL" id="SNS37170.1"/>
    </source>
</evidence>
<accession>A0A239DXJ5</accession>
<evidence type="ECO:0000256" key="5">
    <source>
        <dbReference type="RuleBase" id="RU361279"/>
    </source>
</evidence>
<feature type="binding site" evidence="4">
    <location>
        <begin position="2"/>
        <end position="6"/>
    </location>
    <ligand>
        <name>ATP</name>
        <dbReference type="ChEBI" id="CHEBI:30616"/>
    </ligand>
</feature>
<dbReference type="OrthoDB" id="9801938at2"/>
<dbReference type="GO" id="GO:0035999">
    <property type="term" value="P:tetrahydrofolate interconversion"/>
    <property type="evidence" value="ECO:0007669"/>
    <property type="project" value="TreeGrafter"/>
</dbReference>
<dbReference type="AlphaFoldDB" id="A0A239DXJ5"/>
<comment type="cofactor">
    <cofactor evidence="5">
        <name>Mg(2+)</name>
        <dbReference type="ChEBI" id="CHEBI:18420"/>
    </cofactor>
</comment>
<keyword evidence="5" id="KW-0460">Magnesium</keyword>
<keyword evidence="5" id="KW-0479">Metal-binding</keyword>
<dbReference type="PANTHER" id="PTHR23407:SF1">
    <property type="entry name" value="5-FORMYLTETRAHYDROFOLATE CYCLO-LIGASE"/>
    <property type="match status" value="1"/>
</dbReference>
<gene>
    <name evidence="6" type="ORF">SAMN06295912_10599</name>
</gene>
<dbReference type="RefSeq" id="WP_089218825.1">
    <property type="nucleotide sequence ID" value="NZ_FZOS01000005.1"/>
</dbReference>
<dbReference type="GO" id="GO:0046872">
    <property type="term" value="F:metal ion binding"/>
    <property type="evidence" value="ECO:0007669"/>
    <property type="project" value="UniProtKB-KW"/>
</dbReference>
<dbReference type="SUPFAM" id="SSF100950">
    <property type="entry name" value="NagB/RpiA/CoA transferase-like"/>
    <property type="match status" value="1"/>
</dbReference>
<evidence type="ECO:0000256" key="1">
    <source>
        <dbReference type="ARBA" id="ARBA00010638"/>
    </source>
</evidence>
<keyword evidence="7" id="KW-1185">Reference proteome</keyword>
<reference evidence="7" key="1">
    <citation type="submission" date="2017-06" db="EMBL/GenBank/DDBJ databases">
        <authorList>
            <person name="Varghese N."/>
            <person name="Submissions S."/>
        </authorList>
    </citation>
    <scope>NUCLEOTIDE SEQUENCE [LARGE SCALE GENOMIC DNA]</scope>
    <source>
        <strain evidence="7">LNB2</strain>
    </source>
</reference>
<feature type="binding site" evidence="4">
    <location>
        <position position="56"/>
    </location>
    <ligand>
        <name>substrate</name>
    </ligand>
</feature>
<evidence type="ECO:0000256" key="3">
    <source>
        <dbReference type="ARBA" id="ARBA00022840"/>
    </source>
</evidence>
<keyword evidence="3 4" id="KW-0067">ATP-binding</keyword>
<dbReference type="PANTHER" id="PTHR23407">
    <property type="entry name" value="ATPASE INHIBITOR/5-FORMYLTETRAHYDROFOLATE CYCLO-LIGASE"/>
    <property type="match status" value="1"/>
</dbReference>
<name>A0A239DXJ5_9SPHN</name>
<dbReference type="EC" id="6.3.3.2" evidence="5"/>
<keyword evidence="6" id="KW-0436">Ligase</keyword>
<feature type="binding site" evidence="4">
    <location>
        <begin position="132"/>
        <end position="140"/>
    </location>
    <ligand>
        <name>ATP</name>
        <dbReference type="ChEBI" id="CHEBI:30616"/>
    </ligand>
</feature>
<dbReference type="PIRSF" id="PIRSF006806">
    <property type="entry name" value="FTHF_cligase"/>
    <property type="match status" value="1"/>
</dbReference>
<evidence type="ECO:0000256" key="4">
    <source>
        <dbReference type="PIRSR" id="PIRSR006806-1"/>
    </source>
</evidence>
<protein>
    <recommendedName>
        <fullName evidence="5">5-formyltetrahydrofolate cyclo-ligase</fullName>
        <ecNumber evidence="5">6.3.3.2</ecNumber>
    </recommendedName>
</protein>
<comment type="catalytic activity">
    <reaction evidence="5">
        <text>(6S)-5-formyl-5,6,7,8-tetrahydrofolate + ATP = (6R)-5,10-methenyltetrahydrofolate + ADP + phosphate</text>
        <dbReference type="Rhea" id="RHEA:10488"/>
        <dbReference type="ChEBI" id="CHEBI:30616"/>
        <dbReference type="ChEBI" id="CHEBI:43474"/>
        <dbReference type="ChEBI" id="CHEBI:57455"/>
        <dbReference type="ChEBI" id="CHEBI:57457"/>
        <dbReference type="ChEBI" id="CHEBI:456216"/>
        <dbReference type="EC" id="6.3.3.2"/>
    </reaction>
</comment>
<dbReference type="Proteomes" id="UP000198281">
    <property type="component" value="Unassembled WGS sequence"/>
</dbReference>
<keyword evidence="2 4" id="KW-0547">Nucleotide-binding</keyword>
<dbReference type="InterPro" id="IPR024185">
    <property type="entry name" value="FTHF_cligase-like_sf"/>
</dbReference>
<sequence length="189" mass="20960">MKAGLRQRLRARRRDFVARMNAAGTISEAAEAMAARVIAQRGEARTIATYWPAGSEADSRPAMLALHARGCVVALPHVTSPDQPMTFHRWQPGDTLHSGAHGLLQPATDTAPIEDFDLILTPLLGFDRRLMRLGQGAGYYDRLFARLPHIRRIGLAWSVQEVEEAPADPWDVPLHGVATELEWIEAEPR</sequence>
<dbReference type="GO" id="GO:0009396">
    <property type="term" value="P:folic acid-containing compound biosynthetic process"/>
    <property type="evidence" value="ECO:0007669"/>
    <property type="project" value="TreeGrafter"/>
</dbReference>
<evidence type="ECO:0000256" key="2">
    <source>
        <dbReference type="ARBA" id="ARBA00022741"/>
    </source>
</evidence>
<dbReference type="Pfam" id="PF01812">
    <property type="entry name" value="5-FTHF_cyc-lig"/>
    <property type="match status" value="1"/>
</dbReference>
<dbReference type="InterPro" id="IPR037171">
    <property type="entry name" value="NagB/RpiA_transferase-like"/>
</dbReference>
<dbReference type="GO" id="GO:0005524">
    <property type="term" value="F:ATP binding"/>
    <property type="evidence" value="ECO:0007669"/>
    <property type="project" value="UniProtKB-KW"/>
</dbReference>
<comment type="similarity">
    <text evidence="1 5">Belongs to the 5-formyltetrahydrofolate cyclo-ligase family.</text>
</comment>
<evidence type="ECO:0000313" key="7">
    <source>
        <dbReference type="Proteomes" id="UP000198281"/>
    </source>
</evidence>
<dbReference type="InterPro" id="IPR002698">
    <property type="entry name" value="FTHF_cligase"/>
</dbReference>
<proteinExistence type="inferred from homology"/>